<organism evidence="1 2">
    <name type="scientific">Tanacetum coccineum</name>
    <dbReference type="NCBI Taxonomy" id="301880"/>
    <lineage>
        <taxon>Eukaryota</taxon>
        <taxon>Viridiplantae</taxon>
        <taxon>Streptophyta</taxon>
        <taxon>Embryophyta</taxon>
        <taxon>Tracheophyta</taxon>
        <taxon>Spermatophyta</taxon>
        <taxon>Magnoliopsida</taxon>
        <taxon>eudicotyledons</taxon>
        <taxon>Gunneridae</taxon>
        <taxon>Pentapetalae</taxon>
        <taxon>asterids</taxon>
        <taxon>campanulids</taxon>
        <taxon>Asterales</taxon>
        <taxon>Asteraceae</taxon>
        <taxon>Asteroideae</taxon>
        <taxon>Anthemideae</taxon>
        <taxon>Anthemidinae</taxon>
        <taxon>Tanacetum</taxon>
    </lineage>
</organism>
<evidence type="ECO:0000313" key="2">
    <source>
        <dbReference type="Proteomes" id="UP001151760"/>
    </source>
</evidence>
<reference evidence="1" key="1">
    <citation type="journal article" date="2022" name="Int. J. Mol. Sci.">
        <title>Draft Genome of Tanacetum Coccineum: Genomic Comparison of Closely Related Tanacetum-Family Plants.</title>
        <authorList>
            <person name="Yamashiro T."/>
            <person name="Shiraishi A."/>
            <person name="Nakayama K."/>
            <person name="Satake H."/>
        </authorList>
    </citation>
    <scope>NUCLEOTIDE SEQUENCE</scope>
</reference>
<dbReference type="Proteomes" id="UP001151760">
    <property type="component" value="Unassembled WGS sequence"/>
</dbReference>
<gene>
    <name evidence="1" type="ORF">Tco_1045006</name>
</gene>
<protein>
    <submittedName>
        <fullName evidence="1">Uncharacterized protein</fullName>
    </submittedName>
</protein>
<accession>A0ABQ5GSU1</accession>
<keyword evidence="2" id="KW-1185">Reference proteome</keyword>
<name>A0ABQ5GSU1_9ASTR</name>
<sequence>MAKQSMDSSLEKLWYLADKDDEEETYESLHSTLDEKYDAIARDFSPELELLLASESHTVVPVCSLHTCKEEYKVESKVFDLLKIDVDLFT</sequence>
<proteinExistence type="predicted"/>
<comment type="caution">
    <text evidence="1">The sequence shown here is derived from an EMBL/GenBank/DDBJ whole genome shotgun (WGS) entry which is preliminary data.</text>
</comment>
<evidence type="ECO:0000313" key="1">
    <source>
        <dbReference type="EMBL" id="GJT78281.1"/>
    </source>
</evidence>
<dbReference type="EMBL" id="BQNB010018788">
    <property type="protein sequence ID" value="GJT78281.1"/>
    <property type="molecule type" value="Genomic_DNA"/>
</dbReference>
<reference evidence="1" key="2">
    <citation type="submission" date="2022-01" db="EMBL/GenBank/DDBJ databases">
        <authorList>
            <person name="Yamashiro T."/>
            <person name="Shiraishi A."/>
            <person name="Satake H."/>
            <person name="Nakayama K."/>
        </authorList>
    </citation>
    <scope>NUCLEOTIDE SEQUENCE</scope>
</reference>